<dbReference type="PROSITE" id="PS51352">
    <property type="entry name" value="THIOREDOXIN_2"/>
    <property type="match status" value="1"/>
</dbReference>
<evidence type="ECO:0000256" key="1">
    <source>
        <dbReference type="ARBA" id="ARBA00003330"/>
    </source>
</evidence>
<feature type="domain" description="Thioredoxin" evidence="13">
    <location>
        <begin position="35"/>
        <end position="202"/>
    </location>
</feature>
<dbReference type="InterPro" id="IPR036249">
    <property type="entry name" value="Thioredoxin-like_sf"/>
</dbReference>
<dbReference type="InterPro" id="IPR013766">
    <property type="entry name" value="Thioredoxin_domain"/>
</dbReference>
<evidence type="ECO:0000256" key="9">
    <source>
        <dbReference type="ARBA" id="ARBA00038489"/>
    </source>
</evidence>
<keyword evidence="6" id="KW-1015">Disulfide bond</keyword>
<dbReference type="InterPro" id="IPR050924">
    <property type="entry name" value="Peroxiredoxin_BCP/PrxQ"/>
</dbReference>
<dbReference type="Proteomes" id="UP000324595">
    <property type="component" value="Unassembled WGS sequence"/>
</dbReference>
<dbReference type="GO" id="GO:0005737">
    <property type="term" value="C:cytoplasm"/>
    <property type="evidence" value="ECO:0007669"/>
    <property type="project" value="TreeGrafter"/>
</dbReference>
<evidence type="ECO:0000256" key="10">
    <source>
        <dbReference type="ARBA" id="ARBA00042639"/>
    </source>
</evidence>
<evidence type="ECO:0000256" key="3">
    <source>
        <dbReference type="ARBA" id="ARBA00022559"/>
    </source>
</evidence>
<evidence type="ECO:0000313" key="15">
    <source>
        <dbReference type="Proteomes" id="UP000324595"/>
    </source>
</evidence>
<dbReference type="AlphaFoldDB" id="A0A5D3YHG6"/>
<dbReference type="Gene3D" id="3.40.30.10">
    <property type="entry name" value="Glutaredoxin"/>
    <property type="match status" value="1"/>
</dbReference>
<organism evidence="14 15">
    <name type="scientific">Fodinibius salinus</name>
    <dbReference type="NCBI Taxonomy" id="860790"/>
    <lineage>
        <taxon>Bacteria</taxon>
        <taxon>Pseudomonadati</taxon>
        <taxon>Balneolota</taxon>
        <taxon>Balneolia</taxon>
        <taxon>Balneolales</taxon>
        <taxon>Balneolaceae</taxon>
        <taxon>Fodinibius</taxon>
    </lineage>
</organism>
<dbReference type="CDD" id="cd02970">
    <property type="entry name" value="PRX_like2"/>
    <property type="match status" value="1"/>
</dbReference>
<evidence type="ECO:0000259" key="13">
    <source>
        <dbReference type="PROSITE" id="PS51352"/>
    </source>
</evidence>
<dbReference type="GO" id="GO:0034599">
    <property type="term" value="P:cellular response to oxidative stress"/>
    <property type="evidence" value="ECO:0007669"/>
    <property type="project" value="TreeGrafter"/>
</dbReference>
<evidence type="ECO:0000313" key="14">
    <source>
        <dbReference type="EMBL" id="TYP91969.1"/>
    </source>
</evidence>
<comment type="catalytic activity">
    <reaction evidence="11">
        <text>a hydroperoxide + [thioredoxin]-dithiol = an alcohol + [thioredoxin]-disulfide + H2O</text>
        <dbReference type="Rhea" id="RHEA:62620"/>
        <dbReference type="Rhea" id="RHEA-COMP:10698"/>
        <dbReference type="Rhea" id="RHEA-COMP:10700"/>
        <dbReference type="ChEBI" id="CHEBI:15377"/>
        <dbReference type="ChEBI" id="CHEBI:29950"/>
        <dbReference type="ChEBI" id="CHEBI:30879"/>
        <dbReference type="ChEBI" id="CHEBI:35924"/>
        <dbReference type="ChEBI" id="CHEBI:50058"/>
        <dbReference type="EC" id="1.11.1.24"/>
    </reaction>
</comment>
<name>A0A5D3YHG6_9BACT</name>
<feature type="signal peptide" evidence="12">
    <location>
        <begin position="1"/>
        <end position="22"/>
    </location>
</feature>
<accession>A0A5D3YHG6</accession>
<reference evidence="14 15" key="1">
    <citation type="submission" date="2019-07" db="EMBL/GenBank/DDBJ databases">
        <title>Genomic Encyclopedia of Archaeal and Bacterial Type Strains, Phase II (KMG-II): from individual species to whole genera.</title>
        <authorList>
            <person name="Goeker M."/>
        </authorList>
    </citation>
    <scope>NUCLEOTIDE SEQUENCE [LARGE SCALE GENOMIC DNA]</scope>
    <source>
        <strain evidence="14 15">DSM 21935</strain>
    </source>
</reference>
<keyword evidence="15" id="KW-1185">Reference proteome</keyword>
<sequence>MKYTFTAFFASFLLILATSLQAQSYAKKPSEISPVLTGSTIPNSSLQTIDGSLVNLENLINKQATVLVFYHGGWCPFCNTHLAELQQIQQKLVDMGYQILAVSPDKPSNLKKSIKENDLDYTLLSDSSMKLARSFGLAFKSNNEEKRLTIEKSSGQKHHLLPVPSVFLVNPDGLITFQYVNPNSKTRINSDVLLTAAKAYHPNN</sequence>
<evidence type="ECO:0000256" key="11">
    <source>
        <dbReference type="ARBA" id="ARBA00049091"/>
    </source>
</evidence>
<gene>
    <name evidence="14" type="ORF">LX73_2212</name>
</gene>
<dbReference type="EMBL" id="VNHY01000004">
    <property type="protein sequence ID" value="TYP91969.1"/>
    <property type="molecule type" value="Genomic_DNA"/>
</dbReference>
<comment type="function">
    <text evidence="1">Thiol-specific peroxidase that catalyzes the reduction of hydrogen peroxide and organic hydroperoxides to water and alcohols, respectively. Plays a role in cell protection against oxidative stress by detoxifying peroxides and as sensor of hydrogen peroxide-mediated signaling events.</text>
</comment>
<dbReference type="GO" id="GO:0045454">
    <property type="term" value="P:cell redox homeostasis"/>
    <property type="evidence" value="ECO:0007669"/>
    <property type="project" value="TreeGrafter"/>
</dbReference>
<dbReference type="OrthoDB" id="9809746at2"/>
<keyword evidence="3" id="KW-0575">Peroxidase</keyword>
<keyword evidence="12" id="KW-0732">Signal</keyword>
<feature type="chain" id="PRO_5022919972" description="thioredoxin-dependent peroxiredoxin" evidence="12">
    <location>
        <begin position="23"/>
        <end position="204"/>
    </location>
</feature>
<evidence type="ECO:0000256" key="4">
    <source>
        <dbReference type="ARBA" id="ARBA00022862"/>
    </source>
</evidence>
<evidence type="ECO:0000256" key="8">
    <source>
        <dbReference type="ARBA" id="ARBA00032824"/>
    </source>
</evidence>
<evidence type="ECO:0000256" key="6">
    <source>
        <dbReference type="ARBA" id="ARBA00023157"/>
    </source>
</evidence>
<dbReference type="Pfam" id="PF00578">
    <property type="entry name" value="AhpC-TSA"/>
    <property type="match status" value="1"/>
</dbReference>
<comment type="caution">
    <text evidence="14">The sequence shown here is derived from an EMBL/GenBank/DDBJ whole genome shotgun (WGS) entry which is preliminary data.</text>
</comment>
<dbReference type="GO" id="GO:0008379">
    <property type="term" value="F:thioredoxin peroxidase activity"/>
    <property type="evidence" value="ECO:0007669"/>
    <property type="project" value="TreeGrafter"/>
</dbReference>
<evidence type="ECO:0000256" key="7">
    <source>
        <dbReference type="ARBA" id="ARBA00023284"/>
    </source>
</evidence>
<evidence type="ECO:0000256" key="12">
    <source>
        <dbReference type="SAM" id="SignalP"/>
    </source>
</evidence>
<dbReference type="InterPro" id="IPR000866">
    <property type="entry name" value="AhpC/TSA"/>
</dbReference>
<keyword evidence="7" id="KW-0676">Redox-active center</keyword>
<evidence type="ECO:0000256" key="5">
    <source>
        <dbReference type="ARBA" id="ARBA00023002"/>
    </source>
</evidence>
<keyword evidence="4" id="KW-0049">Antioxidant</keyword>
<dbReference type="RefSeq" id="WP_148899544.1">
    <property type="nucleotide sequence ID" value="NZ_VNHY01000004.1"/>
</dbReference>
<dbReference type="PANTHER" id="PTHR42801">
    <property type="entry name" value="THIOREDOXIN-DEPENDENT PEROXIDE REDUCTASE"/>
    <property type="match status" value="1"/>
</dbReference>
<protein>
    <recommendedName>
        <fullName evidence="2">thioredoxin-dependent peroxiredoxin</fullName>
        <ecNumber evidence="2">1.11.1.24</ecNumber>
    </recommendedName>
    <alternativeName>
        <fullName evidence="8">Thioredoxin peroxidase</fullName>
    </alternativeName>
    <alternativeName>
        <fullName evidence="10">Thioredoxin-dependent peroxiredoxin Bcp</fullName>
    </alternativeName>
</protein>
<dbReference type="PANTHER" id="PTHR42801:SF7">
    <property type="entry name" value="SLL1159 PROTEIN"/>
    <property type="match status" value="1"/>
</dbReference>
<proteinExistence type="inferred from homology"/>
<dbReference type="EC" id="1.11.1.24" evidence="2"/>
<comment type="similarity">
    <text evidence="9">Belongs to the peroxiredoxin family. BCP/PrxQ subfamily.</text>
</comment>
<evidence type="ECO:0000256" key="2">
    <source>
        <dbReference type="ARBA" id="ARBA00013017"/>
    </source>
</evidence>
<keyword evidence="5" id="KW-0560">Oxidoreductase</keyword>
<dbReference type="SUPFAM" id="SSF52833">
    <property type="entry name" value="Thioredoxin-like"/>
    <property type="match status" value="1"/>
</dbReference>